<name>A0A194WV19_MOLSC</name>
<dbReference type="RefSeq" id="XP_018066168.1">
    <property type="nucleotide sequence ID" value="XM_018205884.1"/>
</dbReference>
<dbReference type="GeneID" id="28815610"/>
<proteinExistence type="predicted"/>
<dbReference type="KEGG" id="psco:LY89DRAFT_213058"/>
<gene>
    <name evidence="2" type="ORF">LY89DRAFT_213058</name>
</gene>
<accession>A0A194WV19</accession>
<feature type="transmembrane region" description="Helical" evidence="1">
    <location>
        <begin position="75"/>
        <end position="93"/>
    </location>
</feature>
<keyword evidence="1" id="KW-0812">Transmembrane</keyword>
<sequence>MNACGGSNSSSPGSGQNFEWPMSVQFWALYPTPKPMEKHIAAKAARRRPVLTAALTDDCFDVRSLSSFTSSSGTALYWLLDIFIFLLLNGRMIEMGRH</sequence>
<keyword evidence="1" id="KW-0472">Membrane</keyword>
<reference evidence="2 3" key="1">
    <citation type="submission" date="2015-10" db="EMBL/GenBank/DDBJ databases">
        <title>Full genome of DAOMC 229536 Phialocephala scopiformis, a fungal endophyte of spruce producing the potent anti-insectan compound rugulosin.</title>
        <authorList>
            <consortium name="DOE Joint Genome Institute"/>
            <person name="Walker A.K."/>
            <person name="Frasz S.L."/>
            <person name="Seifert K.A."/>
            <person name="Miller J.D."/>
            <person name="Mondo S.J."/>
            <person name="Labutti K."/>
            <person name="Lipzen A."/>
            <person name="Dockter R."/>
            <person name="Kennedy M."/>
            <person name="Grigoriev I.V."/>
            <person name="Spatafora J.W."/>
        </authorList>
    </citation>
    <scope>NUCLEOTIDE SEQUENCE [LARGE SCALE GENOMIC DNA]</scope>
    <source>
        <strain evidence="2 3">CBS 120377</strain>
    </source>
</reference>
<evidence type="ECO:0000256" key="1">
    <source>
        <dbReference type="SAM" id="Phobius"/>
    </source>
</evidence>
<evidence type="ECO:0000313" key="2">
    <source>
        <dbReference type="EMBL" id="KUJ11813.1"/>
    </source>
</evidence>
<organism evidence="2 3">
    <name type="scientific">Mollisia scopiformis</name>
    <name type="common">Conifer needle endophyte fungus</name>
    <name type="synonym">Phialocephala scopiformis</name>
    <dbReference type="NCBI Taxonomy" id="149040"/>
    <lineage>
        <taxon>Eukaryota</taxon>
        <taxon>Fungi</taxon>
        <taxon>Dikarya</taxon>
        <taxon>Ascomycota</taxon>
        <taxon>Pezizomycotina</taxon>
        <taxon>Leotiomycetes</taxon>
        <taxon>Helotiales</taxon>
        <taxon>Mollisiaceae</taxon>
        <taxon>Mollisia</taxon>
    </lineage>
</organism>
<dbReference type="AlphaFoldDB" id="A0A194WV19"/>
<dbReference type="InParanoid" id="A0A194WV19"/>
<protein>
    <submittedName>
        <fullName evidence="2">Uncharacterized protein</fullName>
    </submittedName>
</protein>
<evidence type="ECO:0000313" key="3">
    <source>
        <dbReference type="Proteomes" id="UP000070700"/>
    </source>
</evidence>
<dbReference type="Proteomes" id="UP000070700">
    <property type="component" value="Unassembled WGS sequence"/>
</dbReference>
<keyword evidence="1" id="KW-1133">Transmembrane helix</keyword>
<dbReference type="EMBL" id="KQ947425">
    <property type="protein sequence ID" value="KUJ11813.1"/>
    <property type="molecule type" value="Genomic_DNA"/>
</dbReference>
<keyword evidence="3" id="KW-1185">Reference proteome</keyword>